<feature type="compositionally biased region" description="Basic and acidic residues" evidence="1">
    <location>
        <begin position="1"/>
        <end position="13"/>
    </location>
</feature>
<dbReference type="AlphaFoldDB" id="A0A2T9Z4R8"/>
<evidence type="ECO:0000313" key="3">
    <source>
        <dbReference type="Proteomes" id="UP000245699"/>
    </source>
</evidence>
<evidence type="ECO:0000313" key="2">
    <source>
        <dbReference type="EMBL" id="PVU99597.1"/>
    </source>
</evidence>
<dbReference type="Proteomes" id="UP000245699">
    <property type="component" value="Unassembled WGS sequence"/>
</dbReference>
<name>A0A2T9Z4R8_9FUNG</name>
<organism evidence="2 3">
    <name type="scientific">Furculomyces boomerangus</name>
    <dbReference type="NCBI Taxonomy" id="61424"/>
    <lineage>
        <taxon>Eukaryota</taxon>
        <taxon>Fungi</taxon>
        <taxon>Fungi incertae sedis</taxon>
        <taxon>Zoopagomycota</taxon>
        <taxon>Kickxellomycotina</taxon>
        <taxon>Harpellomycetes</taxon>
        <taxon>Harpellales</taxon>
        <taxon>Harpellaceae</taxon>
        <taxon>Furculomyces</taxon>
    </lineage>
</organism>
<sequence length="116" mass="13251">MAFEKSDNNKPEKNSYPLQNLLVENDTKEKRFLETTLPGCSNISTPKPVFIKSKRNNNLEDVNETDRDITFGSVIDINDSNVSRKENKNNLQFKKRPDSNTNSETKTQEKIDGGKD</sequence>
<comment type="caution">
    <text evidence="2">The sequence shown here is derived from an EMBL/GenBank/DDBJ whole genome shotgun (WGS) entry which is preliminary data.</text>
</comment>
<feature type="region of interest" description="Disordered" evidence="1">
    <location>
        <begin position="82"/>
        <end position="116"/>
    </location>
</feature>
<reference evidence="2 3" key="1">
    <citation type="journal article" date="2018" name="MBio">
        <title>Comparative Genomics Reveals the Core Gene Toolbox for the Fungus-Insect Symbiosis.</title>
        <authorList>
            <person name="Wang Y."/>
            <person name="Stata M."/>
            <person name="Wang W."/>
            <person name="Stajich J.E."/>
            <person name="White M.M."/>
            <person name="Moncalvo J.M."/>
        </authorList>
    </citation>
    <scope>NUCLEOTIDE SEQUENCE [LARGE SCALE GENOMIC DNA]</scope>
    <source>
        <strain evidence="2 3">AUS-77-4</strain>
    </source>
</reference>
<proteinExistence type="predicted"/>
<feature type="region of interest" description="Disordered" evidence="1">
    <location>
        <begin position="1"/>
        <end position="22"/>
    </location>
</feature>
<dbReference type="EMBL" id="MBFT01000027">
    <property type="protein sequence ID" value="PVU99597.1"/>
    <property type="molecule type" value="Genomic_DNA"/>
</dbReference>
<evidence type="ECO:0000256" key="1">
    <source>
        <dbReference type="SAM" id="MobiDB-lite"/>
    </source>
</evidence>
<protein>
    <submittedName>
        <fullName evidence="2">Uncharacterized protein</fullName>
    </submittedName>
</protein>
<keyword evidence="3" id="KW-1185">Reference proteome</keyword>
<feature type="compositionally biased region" description="Basic and acidic residues" evidence="1">
    <location>
        <begin position="106"/>
        <end position="116"/>
    </location>
</feature>
<accession>A0A2T9Z4R8</accession>
<gene>
    <name evidence="2" type="ORF">BB559_000571</name>
</gene>